<name>A0A934VGZ7_9BACT</name>
<dbReference type="InterPro" id="IPR001509">
    <property type="entry name" value="Epimerase_deHydtase"/>
</dbReference>
<sequence length="330" mass="36790">MAKKVLIAGAGGFIGGHLAKLHLDRGHQVVAVDIKPAQQWYQLHEKAENITANLEEKEACFSAVEGCDEVYNLACNMGGMGFIENNRSLCMLSVLINTHLLMAAREAGLSGYFYSSSACVYPDFKQSDAAVIALQEGDAYPAMPENGYGWEKLFSERLCKNFEEDFGFASKVFRFHNVYGPYGTWDGGREKAPAAMCRKVIECMDSGNLEMEIWGDGEQTRSFMYIDDCLTGIDKLMASDITDPLNLGRSELVTINGLLDIVEEIAGVKVKRTYNLNAPQGVRGRNSDNTLIRQKLGWEPEVSLVTGMEKTFHWIHEQYQRRKSGDLVVQ</sequence>
<dbReference type="Gene3D" id="3.90.25.10">
    <property type="entry name" value="UDP-galactose 4-epimerase, domain 1"/>
    <property type="match status" value="1"/>
</dbReference>
<dbReference type="InterPro" id="IPR036291">
    <property type="entry name" value="NAD(P)-bd_dom_sf"/>
</dbReference>
<dbReference type="Proteomes" id="UP000604083">
    <property type="component" value="Unassembled WGS sequence"/>
</dbReference>
<dbReference type="Pfam" id="PF01370">
    <property type="entry name" value="Epimerase"/>
    <property type="match status" value="1"/>
</dbReference>
<dbReference type="RefSeq" id="WP_200390837.1">
    <property type="nucleotide sequence ID" value="NZ_JAENIO010000008.1"/>
</dbReference>
<keyword evidence="1" id="KW-0520">NAD</keyword>
<gene>
    <name evidence="3" type="ORF">JIN78_04950</name>
</gene>
<keyword evidence="4" id="KW-1185">Reference proteome</keyword>
<evidence type="ECO:0000259" key="2">
    <source>
        <dbReference type="Pfam" id="PF01370"/>
    </source>
</evidence>
<accession>A0A934VGZ7</accession>
<evidence type="ECO:0000256" key="1">
    <source>
        <dbReference type="ARBA" id="ARBA00023027"/>
    </source>
</evidence>
<protein>
    <submittedName>
        <fullName evidence="3">NAD-dependent epimerase/dehydratase family protein</fullName>
    </submittedName>
</protein>
<dbReference type="PANTHER" id="PTHR43574">
    <property type="entry name" value="EPIMERASE-RELATED"/>
    <property type="match status" value="1"/>
</dbReference>
<organism evidence="3 4">
    <name type="scientific">Roseibacillus ishigakijimensis</name>
    <dbReference type="NCBI Taxonomy" id="454146"/>
    <lineage>
        <taxon>Bacteria</taxon>
        <taxon>Pseudomonadati</taxon>
        <taxon>Verrucomicrobiota</taxon>
        <taxon>Verrucomicrobiia</taxon>
        <taxon>Verrucomicrobiales</taxon>
        <taxon>Verrucomicrobiaceae</taxon>
        <taxon>Roseibacillus</taxon>
    </lineage>
</organism>
<dbReference type="Gene3D" id="3.40.50.720">
    <property type="entry name" value="NAD(P)-binding Rossmann-like Domain"/>
    <property type="match status" value="1"/>
</dbReference>
<evidence type="ECO:0000313" key="4">
    <source>
        <dbReference type="Proteomes" id="UP000604083"/>
    </source>
</evidence>
<dbReference type="EMBL" id="JAENIO010000008">
    <property type="protein sequence ID" value="MBK1833403.1"/>
    <property type="molecule type" value="Genomic_DNA"/>
</dbReference>
<evidence type="ECO:0000313" key="3">
    <source>
        <dbReference type="EMBL" id="MBK1833403.1"/>
    </source>
</evidence>
<dbReference type="AlphaFoldDB" id="A0A934VGZ7"/>
<reference evidence="3" key="1">
    <citation type="submission" date="2021-01" db="EMBL/GenBank/DDBJ databases">
        <title>Modified the classification status of verrucomicrobia.</title>
        <authorList>
            <person name="Feng X."/>
        </authorList>
    </citation>
    <scope>NUCLEOTIDE SEQUENCE</scope>
    <source>
        <strain evidence="3">KCTC 12986</strain>
    </source>
</reference>
<proteinExistence type="predicted"/>
<dbReference type="SUPFAM" id="SSF51735">
    <property type="entry name" value="NAD(P)-binding Rossmann-fold domains"/>
    <property type="match status" value="1"/>
</dbReference>
<comment type="caution">
    <text evidence="3">The sequence shown here is derived from an EMBL/GenBank/DDBJ whole genome shotgun (WGS) entry which is preliminary data.</text>
</comment>
<feature type="domain" description="NAD-dependent epimerase/dehydratase" evidence="2">
    <location>
        <begin position="5"/>
        <end position="239"/>
    </location>
</feature>